<reference evidence="4" key="1">
    <citation type="submission" date="2021-01" db="EMBL/GenBank/DDBJ databases">
        <authorList>
            <person name="Kaushik A."/>
        </authorList>
    </citation>
    <scope>NUCLEOTIDE SEQUENCE</scope>
    <source>
        <strain evidence="4">AG1-1C</strain>
    </source>
</reference>
<feature type="compositionally biased region" description="Basic and acidic residues" evidence="2">
    <location>
        <begin position="366"/>
        <end position="381"/>
    </location>
</feature>
<dbReference type="InterPro" id="IPR036483">
    <property type="entry name" value="PWI_dom_sf"/>
</dbReference>
<dbReference type="AlphaFoldDB" id="A0A8H2WVN8"/>
<dbReference type="GO" id="GO:0003723">
    <property type="term" value="F:RNA binding"/>
    <property type="evidence" value="ECO:0007669"/>
    <property type="project" value="TreeGrafter"/>
</dbReference>
<dbReference type="SUPFAM" id="SSF101233">
    <property type="entry name" value="PWI domain"/>
    <property type="match status" value="1"/>
</dbReference>
<gene>
    <name evidence="4" type="ORF">RDB_LOCUS64086</name>
</gene>
<comment type="caution">
    <text evidence="4">The sequence shown here is derived from an EMBL/GenBank/DDBJ whole genome shotgun (WGS) entry which is preliminary data.</text>
</comment>
<accession>A0A8H2WVN8</accession>
<dbReference type="Proteomes" id="UP000663846">
    <property type="component" value="Unassembled WGS sequence"/>
</dbReference>
<dbReference type="PROSITE" id="PS51025">
    <property type="entry name" value="PWI"/>
    <property type="match status" value="1"/>
</dbReference>
<dbReference type="Pfam" id="PF01480">
    <property type="entry name" value="PWI"/>
    <property type="match status" value="1"/>
</dbReference>
<feature type="domain" description="PWI" evidence="3">
    <location>
        <begin position="28"/>
        <end position="128"/>
    </location>
</feature>
<name>A0A8H2WVN8_9AGAM</name>
<dbReference type="InterPro" id="IPR002483">
    <property type="entry name" value="PWI_dom"/>
</dbReference>
<feature type="region of interest" description="Disordered" evidence="2">
    <location>
        <begin position="126"/>
        <end position="207"/>
    </location>
</feature>
<dbReference type="EMBL" id="CAJMWS010000310">
    <property type="protein sequence ID" value="CAE6408252.1"/>
    <property type="molecule type" value="Genomic_DNA"/>
</dbReference>
<dbReference type="InterPro" id="IPR052225">
    <property type="entry name" value="Ser/Arg_repetitive_matrix"/>
</dbReference>
<evidence type="ECO:0000313" key="5">
    <source>
        <dbReference type="Proteomes" id="UP000663846"/>
    </source>
</evidence>
<dbReference type="Gene3D" id="1.20.1390.10">
    <property type="entry name" value="PWI domain"/>
    <property type="match status" value="1"/>
</dbReference>
<dbReference type="SMART" id="SM00311">
    <property type="entry name" value="PWI"/>
    <property type="match status" value="1"/>
</dbReference>
<feature type="compositionally biased region" description="Basic and acidic residues" evidence="2">
    <location>
        <begin position="127"/>
        <end position="170"/>
    </location>
</feature>
<proteinExistence type="predicted"/>
<dbReference type="GO" id="GO:0048024">
    <property type="term" value="P:regulation of mRNA splicing, via spliceosome"/>
    <property type="evidence" value="ECO:0007669"/>
    <property type="project" value="TreeGrafter"/>
</dbReference>
<dbReference type="GO" id="GO:0006397">
    <property type="term" value="P:mRNA processing"/>
    <property type="evidence" value="ECO:0007669"/>
    <property type="project" value="UniProtKB-KW"/>
</dbReference>
<dbReference type="PANTHER" id="PTHR23148">
    <property type="entry name" value="SERINE/ARGININE REGULATED NUCLEAR MATRIX PROTEIN"/>
    <property type="match status" value="1"/>
</dbReference>
<evidence type="ECO:0000259" key="3">
    <source>
        <dbReference type="PROSITE" id="PS51025"/>
    </source>
</evidence>
<dbReference type="PANTHER" id="PTHR23148:SF0">
    <property type="entry name" value="SERINE_ARGININE REPETITIVE MATRIX PROTEIN 1"/>
    <property type="match status" value="1"/>
</dbReference>
<feature type="region of interest" description="Disordered" evidence="2">
    <location>
        <begin position="360"/>
        <end position="381"/>
    </location>
</feature>
<protein>
    <recommendedName>
        <fullName evidence="3">PWI domain-containing protein</fullName>
    </recommendedName>
</protein>
<feature type="compositionally biased region" description="Basic and acidic residues" evidence="2">
    <location>
        <begin position="181"/>
        <end position="207"/>
    </location>
</feature>
<keyword evidence="1" id="KW-0507">mRNA processing</keyword>
<dbReference type="GO" id="GO:0005681">
    <property type="term" value="C:spliceosomal complex"/>
    <property type="evidence" value="ECO:0007669"/>
    <property type="project" value="TreeGrafter"/>
</dbReference>
<evidence type="ECO:0000256" key="2">
    <source>
        <dbReference type="SAM" id="MobiDB-lite"/>
    </source>
</evidence>
<evidence type="ECO:0000313" key="4">
    <source>
        <dbReference type="EMBL" id="CAE6408252.1"/>
    </source>
</evidence>
<evidence type="ECO:0000256" key="1">
    <source>
        <dbReference type="ARBA" id="ARBA00022664"/>
    </source>
</evidence>
<organism evidence="4 5">
    <name type="scientific">Rhizoctonia solani</name>
    <dbReference type="NCBI Taxonomy" id="456999"/>
    <lineage>
        <taxon>Eukaryota</taxon>
        <taxon>Fungi</taxon>
        <taxon>Dikarya</taxon>
        <taxon>Basidiomycota</taxon>
        <taxon>Agaricomycotina</taxon>
        <taxon>Agaricomycetes</taxon>
        <taxon>Cantharellales</taxon>
        <taxon>Ceratobasidiaceae</taxon>
        <taxon>Rhizoctonia</taxon>
    </lineage>
</organism>
<sequence length="403" mass="45140">MADAGFFKGTSAEQDRRFADKEHRLLKSMKFPPEFDRKVDMRKVELSVMRPWITKKVVELVGFEDEVVVEYVMGLLEDRSKPPDPKLMQINLTGFLESKTPAFMSSLWSLLLEAQDSPAGVPASFVQEKKEELRQKQEADERAFAEARRRGEHDLRLDEIRQRERNERRGRGGGRGGGDSFRGRGRDSGEDRRRAVVHHPEVEADPHLREDATDALLLLGHLLPEDVVDLLHVEDARHLLAVTGAPRLLEAIGVLPLPVVPDVLLLPEETGAPQLPRVEVEGDVLPTAVVHRQGVRLHGQGVGLRLQSGGIHRVVIGKMIPLVEEANLFIVGMTRAEKVTHHPVEETILLAEGTLLHVEGTTPEKGTTHHHPDGTHLAERPRVHPLPTRANVKEAIQGWMFNR</sequence>